<accession>A0A1Q3EYG4</accession>
<dbReference type="SMART" id="SM00913">
    <property type="entry name" value="IBN_N"/>
    <property type="match status" value="1"/>
</dbReference>
<dbReference type="InterPro" id="IPR058669">
    <property type="entry name" value="TPR_IPO7/11-like"/>
</dbReference>
<dbReference type="InterPro" id="IPR056840">
    <property type="entry name" value="HEAT_IPO9_central"/>
</dbReference>
<comment type="subcellular location">
    <subcellularLocation>
        <location evidence="1">Nucleus</location>
    </subcellularLocation>
</comment>
<keyword evidence="5" id="KW-0539">Nucleus</keyword>
<dbReference type="InterPro" id="IPR001494">
    <property type="entry name" value="Importin-beta_N"/>
</dbReference>
<evidence type="ECO:0000256" key="6">
    <source>
        <dbReference type="SAM" id="MobiDB-lite"/>
    </source>
</evidence>
<evidence type="ECO:0000256" key="5">
    <source>
        <dbReference type="ARBA" id="ARBA00023242"/>
    </source>
</evidence>
<feature type="compositionally biased region" description="Acidic residues" evidence="6">
    <location>
        <begin position="934"/>
        <end position="944"/>
    </location>
</feature>
<dbReference type="PROSITE" id="PS50166">
    <property type="entry name" value="IMPORTIN_B_NT"/>
    <property type="match status" value="1"/>
</dbReference>
<dbReference type="GO" id="GO:0031267">
    <property type="term" value="F:small GTPase binding"/>
    <property type="evidence" value="ECO:0007669"/>
    <property type="project" value="InterPro"/>
</dbReference>
<comment type="similarity">
    <text evidence="2">Belongs to the importin beta family.</text>
</comment>
<dbReference type="AlphaFoldDB" id="A0A1Q3EYG4"/>
<protein>
    <submittedName>
        <fullName evidence="8">Putative importin 9</fullName>
    </submittedName>
</protein>
<evidence type="ECO:0000256" key="1">
    <source>
        <dbReference type="ARBA" id="ARBA00004123"/>
    </source>
</evidence>
<dbReference type="PANTHER" id="PTHR10997">
    <property type="entry name" value="IMPORTIN-7, 8, 11"/>
    <property type="match status" value="1"/>
</dbReference>
<dbReference type="GO" id="GO:0005635">
    <property type="term" value="C:nuclear envelope"/>
    <property type="evidence" value="ECO:0007669"/>
    <property type="project" value="TreeGrafter"/>
</dbReference>
<dbReference type="FunFam" id="1.25.10.10:FF:000459">
    <property type="entry name" value="ARM repeat superfamily protein"/>
    <property type="match status" value="1"/>
</dbReference>
<dbReference type="Pfam" id="PF25758">
    <property type="entry name" value="TPR_IPO11"/>
    <property type="match status" value="1"/>
</dbReference>
<dbReference type="Gene3D" id="1.25.10.10">
    <property type="entry name" value="Leucine-rich Repeat Variant"/>
    <property type="match status" value="1"/>
</dbReference>
<dbReference type="Pfam" id="PF25018">
    <property type="entry name" value="HEAT_IPO9_c"/>
    <property type="match status" value="1"/>
</dbReference>
<proteinExistence type="inferred from homology"/>
<feature type="region of interest" description="Disordered" evidence="6">
    <location>
        <begin position="931"/>
        <end position="957"/>
    </location>
</feature>
<dbReference type="InterPro" id="IPR011989">
    <property type="entry name" value="ARM-like"/>
</dbReference>
<dbReference type="SUPFAM" id="SSF48371">
    <property type="entry name" value="ARM repeat"/>
    <property type="match status" value="1"/>
</dbReference>
<organism evidence="8">
    <name type="scientific">Culex tarsalis</name>
    <name type="common">Encephalitis mosquito</name>
    <dbReference type="NCBI Taxonomy" id="7177"/>
    <lineage>
        <taxon>Eukaryota</taxon>
        <taxon>Metazoa</taxon>
        <taxon>Ecdysozoa</taxon>
        <taxon>Arthropoda</taxon>
        <taxon>Hexapoda</taxon>
        <taxon>Insecta</taxon>
        <taxon>Pterygota</taxon>
        <taxon>Neoptera</taxon>
        <taxon>Endopterygota</taxon>
        <taxon>Diptera</taxon>
        <taxon>Nematocera</taxon>
        <taxon>Culicoidea</taxon>
        <taxon>Culicidae</taxon>
        <taxon>Culicinae</taxon>
        <taxon>Culicini</taxon>
        <taxon>Culex</taxon>
        <taxon>Culex</taxon>
    </lineage>
</organism>
<dbReference type="GO" id="GO:0006606">
    <property type="term" value="P:protein import into nucleus"/>
    <property type="evidence" value="ECO:0007669"/>
    <property type="project" value="TreeGrafter"/>
</dbReference>
<keyword evidence="3" id="KW-0813">Transport</keyword>
<dbReference type="EMBL" id="GFDL01014757">
    <property type="protein sequence ID" value="JAV20288.1"/>
    <property type="molecule type" value="Transcribed_RNA"/>
</dbReference>
<keyword evidence="4" id="KW-0653">Protein transport</keyword>
<evidence type="ECO:0000256" key="3">
    <source>
        <dbReference type="ARBA" id="ARBA00022448"/>
    </source>
</evidence>
<dbReference type="InterPro" id="IPR016024">
    <property type="entry name" value="ARM-type_fold"/>
</dbReference>
<sequence>MAQNADLIKQAMFEELQKILNPDGDIRRQAEERLAQLKYTEGYGIYLAEITINQSLDLALRQLASVMLKQYVEDCWTVEESEADAGANGTLLVNNEAKTAIKTILPQGLNDPNSKIRSVVAYSISNIASYDWPNDWQELFGIIVKCLSSGNENSVHGAMKVLVEFTLDLDEKQIVDVGPMILSEVYRIFEAQTVYSVSTRSYAVEILHSLLRSITTHIESKQEQANILNAILPAFMQKMIEGLTVPNGPYSSFQLKTKIVKVLKYMISDMSKFANQYLAAILPPIWQLLTQMADVYIKVIVNETEESPFVDNGEASFHIPGDENEEFISMILQIFEFLHTIIEIKKYKSSITNVLTDLIYIVILYMQMTEEQVQSWHEDPEKFVEDEDEQGVDFTIRTTALDVLLMLGQEYDQKLLASFSEALGKHITVADADRNAGHPYWWKLYEASMLAVGSFKEMIAKNEDKFDLGQYMNLVKSIMEYQLAQEAKASPYLLGRCLWIISRYCDGNLFDQQTLLQVVDIIVNSMSLDKPVVLRLTAARSIYGFCTILRECNDERKLCLVPKLEQFFECLMPLFSQSQNTVQSLLLETLTAIIAYDPQVTASISGKVVSLTIAMFLKYHDDRVILESVQDILKILAQNPFCLVPLQEKIIPTLVSILGSEGEQTSTMHDIALDILGTVVKYSRGPLSACMVESAFPAAVHCILRTEDASVMQSGGECLRAFLTVDAEQVCGYKNGEGLNYIMEVTTMLLNPINTESTAAFIGRLVVVIITKVGNLLGENVDLLLKAVLSKMQLVQSLHVIMSLVIIFAHLIIVQMDAVLNFLSTVPGPTGEPAMSFVFANWLSRQHMFYGAYERKVCTMALCKLFEYGVTTKDERITNVMIKEAVVNVQAGRRTRSATASAHQEWVDVPILLKIFKLLLNELSNLKESKEALEQNDESDDESGSESAAEPKGTTNLSAMMLFDDDDEEDDDQQMMMQELMQNPIFQCDMQEYLVKFVQSFSCDEHFRVFLEKLEDSEKLILKGFGINVA</sequence>
<feature type="domain" description="Importin N-terminal" evidence="7">
    <location>
        <begin position="30"/>
        <end position="111"/>
    </location>
</feature>
<evidence type="ECO:0000256" key="4">
    <source>
        <dbReference type="ARBA" id="ARBA00022927"/>
    </source>
</evidence>
<dbReference type="PANTHER" id="PTHR10997:SF9">
    <property type="entry name" value="IMPORTIN-9"/>
    <property type="match status" value="1"/>
</dbReference>
<dbReference type="GO" id="GO:0005829">
    <property type="term" value="C:cytosol"/>
    <property type="evidence" value="ECO:0007669"/>
    <property type="project" value="TreeGrafter"/>
</dbReference>
<evidence type="ECO:0000259" key="7">
    <source>
        <dbReference type="PROSITE" id="PS50166"/>
    </source>
</evidence>
<evidence type="ECO:0000313" key="8">
    <source>
        <dbReference type="EMBL" id="JAV20288.1"/>
    </source>
</evidence>
<reference evidence="8" key="1">
    <citation type="submission" date="2017-01" db="EMBL/GenBank/DDBJ databases">
        <title>A deep insight into the sialotranscriptome of adult male and female Cluex tarsalis mosquitoes.</title>
        <authorList>
            <person name="Ribeiro J.M."/>
            <person name="Moreira F."/>
            <person name="Bernard K.A."/>
            <person name="Calvo E."/>
        </authorList>
    </citation>
    <scope>NUCLEOTIDE SEQUENCE</scope>
    <source>
        <strain evidence="8">Kern County</strain>
        <tissue evidence="8">Salivary glands</tissue>
    </source>
</reference>
<dbReference type="Pfam" id="PF03810">
    <property type="entry name" value="IBN_N"/>
    <property type="match status" value="1"/>
</dbReference>
<name>A0A1Q3EYG4_CULTA</name>
<evidence type="ECO:0000256" key="2">
    <source>
        <dbReference type="ARBA" id="ARBA00007991"/>
    </source>
</evidence>